<organism evidence="2 3">
    <name type="scientific">Cyclotella atomus</name>
    <dbReference type="NCBI Taxonomy" id="382360"/>
    <lineage>
        <taxon>Eukaryota</taxon>
        <taxon>Sar</taxon>
        <taxon>Stramenopiles</taxon>
        <taxon>Ochrophyta</taxon>
        <taxon>Bacillariophyta</taxon>
        <taxon>Coscinodiscophyceae</taxon>
        <taxon>Thalassiosirophycidae</taxon>
        <taxon>Stephanodiscales</taxon>
        <taxon>Stephanodiscaceae</taxon>
        <taxon>Cyclotella</taxon>
    </lineage>
</organism>
<feature type="transmembrane region" description="Helical" evidence="1">
    <location>
        <begin position="236"/>
        <end position="259"/>
    </location>
</feature>
<protein>
    <submittedName>
        <fullName evidence="2">Uncharacterized protein</fullName>
    </submittedName>
</protein>
<accession>A0ABD3PI28</accession>
<keyword evidence="3" id="KW-1185">Reference proteome</keyword>
<comment type="caution">
    <text evidence="2">The sequence shown here is derived from an EMBL/GenBank/DDBJ whole genome shotgun (WGS) entry which is preliminary data.</text>
</comment>
<dbReference type="Proteomes" id="UP001530400">
    <property type="component" value="Unassembled WGS sequence"/>
</dbReference>
<keyword evidence="1" id="KW-1133">Transmembrane helix</keyword>
<keyword evidence="1" id="KW-0812">Transmembrane</keyword>
<evidence type="ECO:0000313" key="2">
    <source>
        <dbReference type="EMBL" id="KAL3787840.1"/>
    </source>
</evidence>
<keyword evidence="1" id="KW-0472">Membrane</keyword>
<evidence type="ECO:0000313" key="3">
    <source>
        <dbReference type="Proteomes" id="UP001530400"/>
    </source>
</evidence>
<proteinExistence type="predicted"/>
<evidence type="ECO:0000256" key="1">
    <source>
        <dbReference type="SAM" id="Phobius"/>
    </source>
</evidence>
<feature type="transmembrane region" description="Helical" evidence="1">
    <location>
        <begin position="64"/>
        <end position="82"/>
    </location>
</feature>
<reference evidence="2 3" key="1">
    <citation type="submission" date="2024-10" db="EMBL/GenBank/DDBJ databases">
        <title>Updated reference genomes for cyclostephanoid diatoms.</title>
        <authorList>
            <person name="Roberts W.R."/>
            <person name="Alverson A.J."/>
        </authorList>
    </citation>
    <scope>NUCLEOTIDE SEQUENCE [LARGE SCALE GENOMIC DNA]</scope>
    <source>
        <strain evidence="2 3">AJA010-31</strain>
    </source>
</reference>
<gene>
    <name evidence="2" type="ORF">ACHAWO_009943</name>
</gene>
<feature type="transmembrane region" description="Helical" evidence="1">
    <location>
        <begin position="112"/>
        <end position="133"/>
    </location>
</feature>
<dbReference type="AlphaFoldDB" id="A0ABD3PI28"/>
<name>A0ABD3PI28_9STRA</name>
<sequence>MNSHRRSEETDYTTHFSIMESTAKADEEGTLLTTIHQPVPLEHTCSTTTVSTQPQEDDFDDTAWSIYSNFYFLSGGLFYLVATSWDYSLFHNARDAEIDEVLSLAQRVLYEFLWFMGPLTYLLNSFIDVRWALKVRKRDVRRRELEKLLVGKKTTKQKQKAAAAAAAKEQEELEEGGTEVIRREHAAIGEETPENYYSLSIEQSTPKRKHRLRRIISPTKKIFHRMRKHMGHRRDLAAAISFGMAAALSVTGATCYLISTQGKFSFVIHSARKDIAVIDSDLLASWAGSLERASIHMYLVSAIFALWRNPCKNSVADEEADTEGFNDTSLGSMSWFHARIILPISRPFNDVDSMETVGDIFFGLASVVDVILEDSTLDDNVLWWPIISALLWTLDALFYLRGDFVTLYLRNAVLSSEEDDGQLNSALVALDGKSFDELDSDQQVWTYPKEGNKTANRLVLD</sequence>
<dbReference type="EMBL" id="JALLPJ020000593">
    <property type="protein sequence ID" value="KAL3787840.1"/>
    <property type="molecule type" value="Genomic_DNA"/>
</dbReference>